<accession>A0AAJ2U4X7</accession>
<dbReference type="GO" id="GO:0051604">
    <property type="term" value="P:protein maturation"/>
    <property type="evidence" value="ECO:0007669"/>
    <property type="project" value="TreeGrafter"/>
</dbReference>
<evidence type="ECO:0000313" key="2">
    <source>
        <dbReference type="EMBL" id="MDV2887550.1"/>
    </source>
</evidence>
<dbReference type="GO" id="GO:0008270">
    <property type="term" value="F:zinc ion binding"/>
    <property type="evidence" value="ECO:0007669"/>
    <property type="project" value="TreeGrafter"/>
</dbReference>
<dbReference type="Proteomes" id="UP001285636">
    <property type="component" value="Unassembled WGS sequence"/>
</dbReference>
<reference evidence="2" key="1">
    <citation type="submission" date="2023-10" db="EMBL/GenBank/DDBJ databases">
        <title>Screening of Alkalihalophilus pseudofirmusBZ-TG-HK211 and Its Alleviation of Salt Stress on Rapeseed Growth.</title>
        <authorList>
            <person name="Zhao B."/>
            <person name="Guo T."/>
        </authorList>
    </citation>
    <scope>NUCLEOTIDE SEQUENCE</scope>
    <source>
        <strain evidence="2">BZ-TG-HK211</strain>
    </source>
</reference>
<sequence length="124" mass="13769">MEDNGLSDATFAVILDGTGYGEDGHIWGFELLYGDASSYKRLAHLRYTHLPGNERAIQEPWRNAAGMLIDYFGAAGREWAERLFPKKSYEIEILTHMLEKDVNSPLAGTCGRLFDAVSAILGIC</sequence>
<evidence type="ECO:0000313" key="3">
    <source>
        <dbReference type="Proteomes" id="UP001285636"/>
    </source>
</evidence>
<proteinExistence type="predicted"/>
<gene>
    <name evidence="2" type="ORF">RYX45_20450</name>
</gene>
<dbReference type="Gene3D" id="3.30.420.40">
    <property type="match status" value="1"/>
</dbReference>
<protein>
    <submittedName>
        <fullName evidence="2">Carbamoyltransferase HypF</fullName>
    </submittedName>
</protein>
<dbReference type="Pfam" id="PF22521">
    <property type="entry name" value="HypF_C_2"/>
    <property type="match status" value="1"/>
</dbReference>
<name>A0AAJ2U4X7_ALKPS</name>
<feature type="non-terminal residue" evidence="2">
    <location>
        <position position="1"/>
    </location>
</feature>
<organism evidence="2 3">
    <name type="scientific">Alkalihalophilus pseudofirmus</name>
    <name type="common">Bacillus pseudofirmus</name>
    <dbReference type="NCBI Taxonomy" id="79885"/>
    <lineage>
        <taxon>Bacteria</taxon>
        <taxon>Bacillati</taxon>
        <taxon>Bacillota</taxon>
        <taxon>Bacilli</taxon>
        <taxon>Bacillales</taxon>
        <taxon>Bacillaceae</taxon>
        <taxon>Alkalihalophilus</taxon>
    </lineage>
</organism>
<dbReference type="InterPro" id="IPR051060">
    <property type="entry name" value="Carbamoyltrans_HypF-like"/>
</dbReference>
<dbReference type="EMBL" id="JAWJAY010000164">
    <property type="protein sequence ID" value="MDV2887550.1"/>
    <property type="molecule type" value="Genomic_DNA"/>
</dbReference>
<dbReference type="AlphaFoldDB" id="A0AAJ2U4X7"/>
<feature type="non-terminal residue" evidence="2">
    <location>
        <position position="124"/>
    </location>
</feature>
<dbReference type="InterPro" id="IPR055128">
    <property type="entry name" value="HypF_C_2"/>
</dbReference>
<dbReference type="PANTHER" id="PTHR42959:SF1">
    <property type="entry name" value="CARBAMOYLTRANSFERASE HYPF"/>
    <property type="match status" value="1"/>
</dbReference>
<feature type="domain" description="Carbamoyltransferase Kae1-like" evidence="1">
    <location>
        <begin position="13"/>
        <end position="124"/>
    </location>
</feature>
<dbReference type="GO" id="GO:0016743">
    <property type="term" value="F:carboxyl- or carbamoyltransferase activity"/>
    <property type="evidence" value="ECO:0007669"/>
    <property type="project" value="TreeGrafter"/>
</dbReference>
<comment type="caution">
    <text evidence="2">The sequence shown here is derived from an EMBL/GenBank/DDBJ whole genome shotgun (WGS) entry which is preliminary data.</text>
</comment>
<evidence type="ECO:0000259" key="1">
    <source>
        <dbReference type="Pfam" id="PF22521"/>
    </source>
</evidence>
<dbReference type="PANTHER" id="PTHR42959">
    <property type="entry name" value="CARBAMOYLTRANSFERASE"/>
    <property type="match status" value="1"/>
</dbReference>